<dbReference type="OrthoDB" id="6077919at2759"/>
<organism evidence="8 9">
    <name type="scientific">Caenorhabditis bovis</name>
    <dbReference type="NCBI Taxonomy" id="2654633"/>
    <lineage>
        <taxon>Eukaryota</taxon>
        <taxon>Metazoa</taxon>
        <taxon>Ecdysozoa</taxon>
        <taxon>Nematoda</taxon>
        <taxon>Chromadorea</taxon>
        <taxon>Rhabditida</taxon>
        <taxon>Rhabditina</taxon>
        <taxon>Rhabditomorpha</taxon>
        <taxon>Rhabditoidea</taxon>
        <taxon>Rhabditidae</taxon>
        <taxon>Peloderinae</taxon>
        <taxon>Caenorhabditis</taxon>
    </lineage>
</organism>
<dbReference type="InterPro" id="IPR013087">
    <property type="entry name" value="Znf_C2H2_type"/>
</dbReference>
<dbReference type="Proteomes" id="UP000494206">
    <property type="component" value="Unassembled WGS sequence"/>
</dbReference>
<evidence type="ECO:0000259" key="7">
    <source>
        <dbReference type="PROSITE" id="PS50157"/>
    </source>
</evidence>
<dbReference type="AlphaFoldDB" id="A0A8S1F293"/>
<feature type="compositionally biased region" description="Basic and acidic residues" evidence="6">
    <location>
        <begin position="1"/>
        <end position="14"/>
    </location>
</feature>
<dbReference type="PANTHER" id="PTHR24379:SF121">
    <property type="entry name" value="C2H2-TYPE DOMAIN-CONTAINING PROTEIN"/>
    <property type="match status" value="1"/>
</dbReference>
<evidence type="ECO:0000313" key="8">
    <source>
        <dbReference type="EMBL" id="CAB3404631.1"/>
    </source>
</evidence>
<comment type="caution">
    <text evidence="8">The sequence shown here is derived from an EMBL/GenBank/DDBJ whole genome shotgun (WGS) entry which is preliminary data.</text>
</comment>
<keyword evidence="9" id="KW-1185">Reference proteome</keyword>
<dbReference type="InterPro" id="IPR036236">
    <property type="entry name" value="Znf_C2H2_sf"/>
</dbReference>
<dbReference type="SUPFAM" id="SSF57667">
    <property type="entry name" value="beta-beta-alpha zinc fingers"/>
    <property type="match status" value="1"/>
</dbReference>
<dbReference type="EMBL" id="CADEPM010000004">
    <property type="protein sequence ID" value="CAB3404631.1"/>
    <property type="molecule type" value="Genomic_DNA"/>
</dbReference>
<dbReference type="PROSITE" id="PS00028">
    <property type="entry name" value="ZINC_FINGER_C2H2_1"/>
    <property type="match status" value="5"/>
</dbReference>
<evidence type="ECO:0000256" key="6">
    <source>
        <dbReference type="SAM" id="MobiDB-lite"/>
    </source>
</evidence>
<keyword evidence="4" id="KW-0862">Zinc</keyword>
<feature type="domain" description="C2H2-type" evidence="7">
    <location>
        <begin position="379"/>
        <end position="403"/>
    </location>
</feature>
<protein>
    <recommendedName>
        <fullName evidence="7">C2H2-type domain-containing protein</fullName>
    </recommendedName>
</protein>
<accession>A0A8S1F293</accession>
<gene>
    <name evidence="8" type="ORF">CBOVIS_LOCUS6933</name>
</gene>
<dbReference type="PANTHER" id="PTHR24379">
    <property type="entry name" value="KRAB AND ZINC FINGER DOMAIN-CONTAINING"/>
    <property type="match status" value="1"/>
</dbReference>
<dbReference type="PROSITE" id="PS50157">
    <property type="entry name" value="ZINC_FINGER_C2H2_2"/>
    <property type="match status" value="3"/>
</dbReference>
<keyword evidence="3 5" id="KW-0863">Zinc-finger</keyword>
<keyword evidence="2" id="KW-0677">Repeat</keyword>
<keyword evidence="1" id="KW-0479">Metal-binding</keyword>
<sequence>MCETPKIEIKDPKTEPFGFNESPHCSDDEYENYEPKNSDEYELKPKKRHISGIGQLVCKLRHNAPTVKKERIILGADGKQITKRHMNKATLRPLDEMIKAEAAFNFNGYDRNNFYVQPIVNYEIAVAPTMSVDELRSLVRKNMIRCKVCKNRFGEVHILERHLRDFHPTAYEKYLEEQMKQTQEQIEIDRERQRIEELLSGGFIPPQSEVDAHINDVELNEIPLPGENSNGYVPRLNQYGAVVKLQDTLNMKFPFVKKRSPQCPFCDKRFRNDISFNNHIAKKHPECAEFVQCLHCFKCLPSKEDLERPDSHHCDLTYMCLECRPIRNMCTEMRLMKHRGKFHRGANSGFRCMDCNQKFLTPRKLRKHRKMAHVFSRTYQCHFCDELFISETAVTVHERIHTGILKFECLVCDQKTNRYMQMEEHKKEHHGFVCSVCQEKCSSWNEMKDHTFSEHGGYMTEESKHAYVDSPRTWIMYKGD</sequence>
<evidence type="ECO:0000256" key="2">
    <source>
        <dbReference type="ARBA" id="ARBA00022737"/>
    </source>
</evidence>
<evidence type="ECO:0000256" key="5">
    <source>
        <dbReference type="PROSITE-ProRule" id="PRU00042"/>
    </source>
</evidence>
<evidence type="ECO:0000256" key="3">
    <source>
        <dbReference type="ARBA" id="ARBA00022771"/>
    </source>
</evidence>
<evidence type="ECO:0000313" key="9">
    <source>
        <dbReference type="Proteomes" id="UP000494206"/>
    </source>
</evidence>
<evidence type="ECO:0000256" key="4">
    <source>
        <dbReference type="ARBA" id="ARBA00022833"/>
    </source>
</evidence>
<proteinExistence type="predicted"/>
<feature type="domain" description="C2H2-type" evidence="7">
    <location>
        <begin position="350"/>
        <end position="378"/>
    </location>
</feature>
<dbReference type="GO" id="GO:0008270">
    <property type="term" value="F:zinc ion binding"/>
    <property type="evidence" value="ECO:0007669"/>
    <property type="project" value="UniProtKB-KW"/>
</dbReference>
<name>A0A8S1F293_9PELO</name>
<reference evidence="8 9" key="1">
    <citation type="submission" date="2020-04" db="EMBL/GenBank/DDBJ databases">
        <authorList>
            <person name="Laetsch R D."/>
            <person name="Stevens L."/>
            <person name="Kumar S."/>
            <person name="Blaxter L. M."/>
        </authorList>
    </citation>
    <scope>NUCLEOTIDE SEQUENCE [LARGE SCALE GENOMIC DNA]</scope>
</reference>
<dbReference type="SMART" id="SM00355">
    <property type="entry name" value="ZnF_C2H2"/>
    <property type="match status" value="7"/>
</dbReference>
<evidence type="ECO:0000256" key="1">
    <source>
        <dbReference type="ARBA" id="ARBA00022723"/>
    </source>
</evidence>
<dbReference type="Gene3D" id="3.30.160.60">
    <property type="entry name" value="Classic Zinc Finger"/>
    <property type="match status" value="1"/>
</dbReference>
<feature type="region of interest" description="Disordered" evidence="6">
    <location>
        <begin position="1"/>
        <end position="35"/>
    </location>
</feature>
<feature type="domain" description="C2H2-type" evidence="7">
    <location>
        <begin position="144"/>
        <end position="172"/>
    </location>
</feature>